<feature type="compositionally biased region" description="Low complexity" evidence="18">
    <location>
        <begin position="1577"/>
        <end position="1587"/>
    </location>
</feature>
<feature type="compositionally biased region" description="Basic residues" evidence="18">
    <location>
        <begin position="786"/>
        <end position="795"/>
    </location>
</feature>
<feature type="compositionally biased region" description="Low complexity" evidence="18">
    <location>
        <begin position="1187"/>
        <end position="1201"/>
    </location>
</feature>
<feature type="compositionally biased region" description="Basic and acidic residues" evidence="18">
    <location>
        <begin position="1072"/>
        <end position="1088"/>
    </location>
</feature>
<feature type="region of interest" description="Disordered" evidence="18">
    <location>
        <begin position="544"/>
        <end position="956"/>
    </location>
</feature>
<feature type="compositionally biased region" description="Basic and acidic residues" evidence="18">
    <location>
        <begin position="679"/>
        <end position="692"/>
    </location>
</feature>
<evidence type="ECO:0000313" key="24">
    <source>
        <dbReference type="Proteomes" id="UP001652621"/>
    </source>
</evidence>
<keyword evidence="17" id="KW-0175">Coiled coil</keyword>
<feature type="compositionally biased region" description="Pro residues" evidence="18">
    <location>
        <begin position="160"/>
        <end position="171"/>
    </location>
</feature>
<feature type="region of interest" description="Disordered" evidence="18">
    <location>
        <begin position="230"/>
        <end position="302"/>
    </location>
</feature>
<sequence length="3102" mass="346193">MEANNQRNKRSNARLSKGSAACETMDSSIVPKETNECTDVAALAISPTPEGRPNPPAIIPVSECRRSSRKKIIKFDVRDLLNKNRKPHKIQIEARIDSNVPSTSKTSAGPANTTGVEANSNAGSLSTGAVAPADLSSKQKTFMEKSAIFRRYSISQEQTKPPPPPIPPMPPAMLNKTVGDKDAASAILKPKHTASLIVAQMESNVRKSAAVDAKRKTAAVTGNKTSECEPKVLDTTLVQQQQQQKRRGRPPKSRHQEEGDEAGKETKEVSKKLTPEKSTNCKEGDEAAEETMEVSKKLTPEKATNWKEYKACLAQQSDGVGSVDDDDDDKVKSSSISEESMCPTEITNERLESGNDETSSSMDPSTASKEIVIAMNESIAENRMSSIEVEDERVSISPKSLNEDSVENESRKINREISLTESDKSDQSSEKPSSAKRSQRLQRKSKRGSIATVKKDFSDSSENSSRESKEKPATETEPRKEIGGGSEINQKLADSHLKKEEQMVEIPVGNETFNIVEIEVVETSKSPLEEMPKEVVEKYTLEAEVSEKTEAQQHLDAPLKDKSSTDSQNSDGQTPGSEITSKDLTPSSKENRDADDGNQEETSTADTATIAKSAGRNKTKLPTTKRKSLRNRNQDKNLEESGTVENKANENMDNNDKVNEISTTKDRQATDIEGQDQSTKSEVRLQQKELQLDKSSSGVSQEESSATDIKEDLKKDEPVAVTSTVETNKEEEQKTDIPNLGKRKSLRKQAKESSPDHIVVSETDNSHILKSESSSMQEVSAEIPKRKPRKSRFRNLHGPEETTETCGEKSDNLLKDIPTQVMDVDVNKNEDTATSSLAEEDVILEQRAREQSSPLGKEILNATNETENVLPKEQKDSSQIVDVIEDQNPTIKSKDEEQVSDKSVDVLETQTKLSQDELLQPTCSKSLPVQQPMENKPSSDKTHQELEIPANVEMQTPKELQQKYDIQNVSIETNTLLDILRAVQSNKAAAIGGASNVDNVPVQLSSDTKQQPPSNSFPSLETSEVEAPKGRKQHSPSNTSQSLEPPLYEVVPSKAEPAVSENSPSSVTVPENKSENLSDKQVVSEHHVSPVLEKSILEAVQGENEITSKESQKDEKSPSSADALEENAAHKELEEGNLSKSGKLSPATTLEEQEAKLSEPAILPPIATASSPQNEDNSHAQKAPKISNSNSNSPNRSNTSSPLTHKRHRNSPSRSETSSPSTLRKINISPTSRSDTSSPLTFNKKITRRYERRSRRGDDDETKHKTLEETFAEIAALSSKAVLVQIKGSDDNDGAPIESEIFEGEQNSQQAILGIESQLVVAESSRKSKSSLRSPKSKEISNEPELTTQNAEMEIELSEASAKSLGEDNVSNTGNKEVSSKESTSRKSKSLGRSSKAKEQTPQSAEIENSPPGPITKSLGANDVPNTSSNESSSKENLDLELKQVSGGLESAENIVATEMSLDDENISRASTTPTRKSKQTKSRSSKTQSPVSAEAGAKKAKERNSKTERSSKTPSPQTTTTLEVVVEEKKGNGQKSKTNEIDPGNSSQDNAISGEQQGASSTSRASLTNIPSLEKNLNLNELAAENLPRDKENREGEIITEEIPKSTPELSKLPPENEEIPSQSSHKQSPGGKQNKKSNGRKNKNIDNTEVLSTANSDEAKPNTTNTPKRGRRSKSANEKQQETPKKPTDSMAMKEKDNDTEADDKRNANDDCENKVVGEEEEEAETSTPIDEKMAKKKRQKKLKEAFEAALNDKPLTETAAVVETLTPSASPTFGFALAKPNQNENTNITVNPAVTETDDDPPDPLKDIEKFIEDGVNLLKKGYKLDEDSVDNVIVTPSKSKADEEKIEKVIEKEVENEKKPESPITFNTFETPADTPLATPCVTPPPSNKSPETSLMVSTSAMEDDQNSSGGGVRRSHRLKLTKTTKALVGRGLVRDKERFSIKDDVETKSHYTLDDHLLDLAEVEAKNAKFLKEMEERLSNFQVIKENEYKCERVISREARKMICDCFLTPEEEERGELACGEDCLNRLLMIECGNECNVKDRCTNKRFQKYLCSPCRVFRTEKKGFGIMADIEILPGEFIMEYVGEVIDTEEFERRRILYSQEKNRHYYFMALRSDAIIDATIKGNISRFINHSCDPNAETQKWTVNGELRIGFFSRKSIMPGEEITFDYQYQRYGREAQRCYCESANCRGWIGQEPNSDEGEQIDDEEEDEDESDEEEEDEEERARNLLEDDEEDSDASEVFNPEEVQKKLEMAAAQSELELAPITLDGKAAHQKHLSSQVTKDSKEQGATPPKSSGEEEDSKSKFKKLLSKMAEKVAAKNKQNKREQKLQRRKKRTKDSSSATLEKPNKQRSLEDPDIEDEVQFLSRCGLKTQADTLRLSRLMVRAKLVQTRLHLLDILRKGELPCRRLFLDYHGLRLLHGWMSEDAGNMQIRLALLQTLELLPIANKTVLTDSKVMQGVRNWCGPNSNLSPNDDSQGSNSQDGTNTQAQSNTEAADSDDLQKLAQKLLSSWESLPEIFRIPKKERIEQMKEHEREADRQYAETEGQNRNDHESDQYRNDRFGRRFATASRFGRPHNVKSMQQQQQQQNNGGGGGNNASRPSNILGGENANTKNLSKTQRREMFAAKVARDEAEKRMAEERREFETKCRFFGLDPKKTRPQEVPFCVNPATGQWFSVERKPINTPPSYAHVQVPLKPKSTNPEDYQLPGVCSTLPPEWKYAITPLGQIYYYHVQYRIPQWEPPSPAQLQHSQRHADDNDSGNELSSTTANDSTDDDDEILIGMTSEQLKAYIDRKVELRRQKRYQRLVDERSISPRREEDRIYNQLEVRKYKENKEKIRKRKEEIRRKRAEALRQSSLNMCTLGSLASEGGLASASSSSVKSENEEDSGVIPIQDYLLSSDEDDDLKSEINSPLIDKIVEGDKIVDELDALTTKRQLKRPLPSHRDFNDQWSSSSSSVAAAAALADRQEYKKRKMEKKDKRKPKEQDAKYRRNKEKFRCEIAGIIVHHLKPYRRDNCTVGRITSNEDFNHLARKLTHFVMIKELKYCESVGQTLVVTESVKNKSREFIKKYMAKYGEVYVKPANDPEFKDIPFTL</sequence>
<dbReference type="KEGG" id="mde:101890762"/>
<dbReference type="InterPro" id="IPR003616">
    <property type="entry name" value="Post-SET_dom"/>
</dbReference>
<dbReference type="InterPro" id="IPR046341">
    <property type="entry name" value="SET_dom_sf"/>
</dbReference>
<feature type="compositionally biased region" description="Basic residues" evidence="18">
    <location>
        <begin position="1245"/>
        <end position="1255"/>
    </location>
</feature>
<feature type="compositionally biased region" description="Basic and acidic residues" evidence="18">
    <location>
        <begin position="647"/>
        <end position="670"/>
    </location>
</feature>
<keyword evidence="12" id="KW-0862">Zinc</keyword>
<dbReference type="EC" id="2.1.1.359" evidence="3"/>
<dbReference type="InterPro" id="IPR001202">
    <property type="entry name" value="WW_dom"/>
</dbReference>
<dbReference type="InterPro" id="IPR038190">
    <property type="entry name" value="SRI_sf"/>
</dbReference>
<comment type="subcellular location">
    <subcellularLocation>
        <location evidence="2">Chromosome</location>
    </subcellularLocation>
    <subcellularLocation>
        <location evidence="1">Nucleus</location>
    </subcellularLocation>
</comment>
<keyword evidence="8" id="KW-0808">Transferase</keyword>
<dbReference type="SUPFAM" id="SSF51045">
    <property type="entry name" value="WW domain"/>
    <property type="match status" value="1"/>
</dbReference>
<feature type="coiled-coil region" evidence="17">
    <location>
        <begin position="2835"/>
        <end position="2862"/>
    </location>
</feature>
<dbReference type="InterPro" id="IPR013257">
    <property type="entry name" value="SRI"/>
</dbReference>
<dbReference type="PROSITE" id="PS50868">
    <property type="entry name" value="POST_SET"/>
    <property type="match status" value="1"/>
</dbReference>
<feature type="compositionally biased region" description="Basic and acidic residues" evidence="18">
    <location>
        <begin position="2983"/>
        <end position="2997"/>
    </location>
</feature>
<feature type="compositionally biased region" description="Low complexity" evidence="18">
    <location>
        <begin position="1212"/>
        <end position="1222"/>
    </location>
</feature>
<keyword evidence="10" id="KW-0479">Metal-binding</keyword>
<feature type="domain" description="SET" evidence="20">
    <location>
        <begin position="2059"/>
        <end position="2176"/>
    </location>
</feature>
<dbReference type="GO" id="GO:0005694">
    <property type="term" value="C:chromosome"/>
    <property type="evidence" value="ECO:0007669"/>
    <property type="project" value="UniProtKB-SubCell"/>
</dbReference>
<evidence type="ECO:0000256" key="7">
    <source>
        <dbReference type="ARBA" id="ARBA00022603"/>
    </source>
</evidence>
<evidence type="ECO:0000256" key="9">
    <source>
        <dbReference type="ARBA" id="ARBA00022691"/>
    </source>
</evidence>
<dbReference type="CDD" id="cd00201">
    <property type="entry name" value="WW"/>
    <property type="match status" value="1"/>
</dbReference>
<organism evidence="23">
    <name type="scientific">Musca domestica</name>
    <name type="common">House fly</name>
    <dbReference type="NCBI Taxonomy" id="7370"/>
    <lineage>
        <taxon>Eukaryota</taxon>
        <taxon>Metazoa</taxon>
        <taxon>Ecdysozoa</taxon>
        <taxon>Arthropoda</taxon>
        <taxon>Hexapoda</taxon>
        <taxon>Insecta</taxon>
        <taxon>Pterygota</taxon>
        <taxon>Neoptera</taxon>
        <taxon>Endopterygota</taxon>
        <taxon>Diptera</taxon>
        <taxon>Brachycera</taxon>
        <taxon>Muscomorpha</taxon>
        <taxon>Muscoidea</taxon>
        <taxon>Muscidae</taxon>
        <taxon>Musca</taxon>
    </lineage>
</organism>
<feature type="compositionally biased region" description="Low complexity" evidence="18">
    <location>
        <begin position="695"/>
        <end position="704"/>
    </location>
</feature>
<feature type="compositionally biased region" description="Basic and acidic residues" evidence="18">
    <location>
        <begin position="708"/>
        <end position="718"/>
    </location>
</feature>
<evidence type="ECO:0000256" key="14">
    <source>
        <dbReference type="ARBA" id="ARBA00023015"/>
    </source>
</evidence>
<feature type="compositionally biased region" description="Polar residues" evidence="18">
    <location>
        <begin position="1621"/>
        <end position="1633"/>
    </location>
</feature>
<feature type="compositionally biased region" description="Polar residues" evidence="18">
    <location>
        <begin position="1647"/>
        <end position="1669"/>
    </location>
</feature>
<feature type="region of interest" description="Disordered" evidence="18">
    <location>
        <begin position="315"/>
        <end position="499"/>
    </location>
</feature>
<dbReference type="PROSITE" id="PS50020">
    <property type="entry name" value="WW_DOMAIN_2"/>
    <property type="match status" value="1"/>
</dbReference>
<dbReference type="InterPro" id="IPR006560">
    <property type="entry name" value="AWS_dom"/>
</dbReference>
<dbReference type="SMART" id="SM00317">
    <property type="entry name" value="SET"/>
    <property type="match status" value="1"/>
</dbReference>
<feature type="domain" description="Post-SET" evidence="21">
    <location>
        <begin position="2183"/>
        <end position="2199"/>
    </location>
</feature>
<feature type="compositionally biased region" description="Basic residues" evidence="18">
    <location>
        <begin position="615"/>
        <end position="630"/>
    </location>
</feature>
<feature type="region of interest" description="Disordered" evidence="18">
    <location>
        <begin position="94"/>
        <end position="123"/>
    </location>
</feature>
<feature type="region of interest" description="Disordered" evidence="18">
    <location>
        <begin position="1858"/>
        <end position="1923"/>
    </location>
</feature>
<feature type="compositionally biased region" description="Basic and acidic residues" evidence="18">
    <location>
        <begin position="892"/>
        <end position="905"/>
    </location>
</feature>
<gene>
    <name evidence="23" type="primary">101890762</name>
    <name evidence="25" type="synonym">LOC101890762</name>
</gene>
<evidence type="ECO:0000256" key="10">
    <source>
        <dbReference type="ARBA" id="ARBA00022723"/>
    </source>
</evidence>
<dbReference type="Gene3D" id="2.170.270.10">
    <property type="entry name" value="SET domain"/>
    <property type="match status" value="1"/>
</dbReference>
<evidence type="ECO:0000259" key="19">
    <source>
        <dbReference type="PROSITE" id="PS50020"/>
    </source>
</evidence>
<feature type="compositionally biased region" description="Polar residues" evidence="18">
    <location>
        <begin position="1138"/>
        <end position="1150"/>
    </location>
</feature>
<dbReference type="STRING" id="7370.A0A1I8N421"/>
<evidence type="ECO:0000259" key="20">
    <source>
        <dbReference type="PROSITE" id="PS50280"/>
    </source>
</evidence>
<dbReference type="Proteomes" id="UP001652621">
    <property type="component" value="Unplaced"/>
</dbReference>
<feature type="compositionally biased region" description="Basic and acidic residues" evidence="18">
    <location>
        <begin position="293"/>
        <end position="302"/>
    </location>
</feature>
<evidence type="ECO:0000256" key="4">
    <source>
        <dbReference type="ARBA" id="ARBA00022454"/>
    </source>
</evidence>
<feature type="compositionally biased region" description="Polar residues" evidence="18">
    <location>
        <begin position="1893"/>
        <end position="1905"/>
    </location>
</feature>
<feature type="compositionally biased region" description="Basic and acidic residues" evidence="18">
    <location>
        <begin position="1497"/>
        <end position="1512"/>
    </location>
</feature>
<dbReference type="GO" id="GO:0046872">
    <property type="term" value="F:metal ion binding"/>
    <property type="evidence" value="ECO:0007669"/>
    <property type="project" value="UniProtKB-KW"/>
</dbReference>
<dbReference type="GO" id="GO:0005634">
    <property type="term" value="C:nucleus"/>
    <property type="evidence" value="ECO:0007669"/>
    <property type="project" value="UniProtKB-SubCell"/>
</dbReference>
<feature type="compositionally biased region" description="Basic residues" evidence="18">
    <location>
        <begin position="1635"/>
        <end position="1644"/>
    </location>
</feature>
<feature type="compositionally biased region" description="Basic residues" evidence="18">
    <location>
        <begin position="244"/>
        <end position="253"/>
    </location>
</feature>
<evidence type="ECO:0000256" key="2">
    <source>
        <dbReference type="ARBA" id="ARBA00004286"/>
    </source>
</evidence>
<dbReference type="VEuPathDB" id="VectorBase:MDOMA2_004868"/>
<keyword evidence="6" id="KW-0597">Phosphoprotein</keyword>
<feature type="compositionally biased region" description="Polar residues" evidence="18">
    <location>
        <begin position="1004"/>
        <end position="1022"/>
    </location>
</feature>
<keyword evidence="14" id="KW-0805">Transcription regulation</keyword>
<dbReference type="Gene3D" id="2.20.70.10">
    <property type="match status" value="1"/>
</dbReference>
<feature type="compositionally biased region" description="Polar residues" evidence="18">
    <location>
        <begin position="1228"/>
        <end position="1241"/>
    </location>
</feature>
<proteinExistence type="predicted"/>
<feature type="region of interest" description="Disordered" evidence="18">
    <location>
        <begin position="2277"/>
        <end position="2363"/>
    </location>
</feature>
<dbReference type="Pfam" id="PF17907">
    <property type="entry name" value="AWS"/>
    <property type="match status" value="1"/>
</dbReference>
<evidence type="ECO:0000256" key="15">
    <source>
        <dbReference type="ARBA" id="ARBA00023163"/>
    </source>
</evidence>
<feature type="region of interest" description="Disordered" evidence="18">
    <location>
        <begin position="2579"/>
        <end position="2627"/>
    </location>
</feature>
<feature type="region of interest" description="Disordered" evidence="18">
    <location>
        <begin position="1323"/>
        <end position="1745"/>
    </location>
</feature>
<dbReference type="Pfam" id="PF00856">
    <property type="entry name" value="SET"/>
    <property type="match status" value="1"/>
</dbReference>
<evidence type="ECO:0000256" key="8">
    <source>
        <dbReference type="ARBA" id="ARBA00022679"/>
    </source>
</evidence>
<keyword evidence="4" id="KW-0158">Chromosome</keyword>
<dbReference type="Pfam" id="PF08236">
    <property type="entry name" value="SRI"/>
    <property type="match status" value="1"/>
</dbReference>
<dbReference type="PANTHER" id="PTHR46711">
    <property type="entry name" value="HISTONE-LYSINE N-METHYLTRANSFERASE SETD2"/>
    <property type="match status" value="1"/>
</dbReference>
<evidence type="ECO:0000256" key="13">
    <source>
        <dbReference type="ARBA" id="ARBA00022853"/>
    </source>
</evidence>
<evidence type="ECO:0000256" key="6">
    <source>
        <dbReference type="ARBA" id="ARBA00022553"/>
    </source>
</evidence>
<evidence type="ECO:0000256" key="16">
    <source>
        <dbReference type="ARBA" id="ARBA00023242"/>
    </source>
</evidence>
<feature type="region of interest" description="Disordered" evidence="18">
    <location>
        <begin position="2537"/>
        <end position="2567"/>
    </location>
</feature>
<evidence type="ECO:0000256" key="12">
    <source>
        <dbReference type="ARBA" id="ARBA00022833"/>
    </source>
</evidence>
<dbReference type="SMART" id="SM00570">
    <property type="entry name" value="AWS"/>
    <property type="match status" value="1"/>
</dbReference>
<keyword evidence="9" id="KW-0949">S-adenosyl-L-methionine</keyword>
<feature type="region of interest" description="Disordered" evidence="18">
    <location>
        <begin position="1288"/>
        <end position="1309"/>
    </location>
</feature>
<dbReference type="GO" id="GO:0032259">
    <property type="term" value="P:methylation"/>
    <property type="evidence" value="ECO:0007669"/>
    <property type="project" value="UniProtKB-KW"/>
</dbReference>
<dbReference type="Gene3D" id="1.10.1740.100">
    <property type="entry name" value="Set2, Rpb1 interacting domain"/>
    <property type="match status" value="1"/>
</dbReference>
<evidence type="ECO:0000256" key="18">
    <source>
        <dbReference type="SAM" id="MobiDB-lite"/>
    </source>
</evidence>
<name>A0A1I8N421_MUSDO</name>
<feature type="compositionally biased region" description="Polar residues" evidence="18">
    <location>
        <begin position="356"/>
        <end position="368"/>
    </location>
</feature>
<evidence type="ECO:0000256" key="3">
    <source>
        <dbReference type="ARBA" id="ARBA00012178"/>
    </source>
</evidence>
<feature type="domain" description="AWS" evidence="22">
    <location>
        <begin position="2004"/>
        <end position="2057"/>
    </location>
</feature>
<evidence type="ECO:0000259" key="21">
    <source>
        <dbReference type="PROSITE" id="PS50868"/>
    </source>
</evidence>
<dbReference type="SMART" id="SM00456">
    <property type="entry name" value="WW"/>
    <property type="match status" value="1"/>
</dbReference>
<evidence type="ECO:0000259" key="22">
    <source>
        <dbReference type="PROSITE" id="PS51215"/>
    </source>
</evidence>
<evidence type="ECO:0000256" key="11">
    <source>
        <dbReference type="ARBA" id="ARBA00022782"/>
    </source>
</evidence>
<dbReference type="CDD" id="cd19172">
    <property type="entry name" value="SET_SETD2"/>
    <property type="match status" value="1"/>
</dbReference>
<keyword evidence="7" id="KW-0489">Methyltransferase</keyword>
<dbReference type="FunFam" id="2.170.270.10:FF:000016">
    <property type="entry name" value="Histone-lysine N-methyltransferase"/>
    <property type="match status" value="1"/>
</dbReference>
<dbReference type="RefSeq" id="XP_011291556.1">
    <property type="nucleotide sequence ID" value="XM_011293254.2"/>
</dbReference>
<feature type="compositionally biased region" description="Basic and acidic residues" evidence="18">
    <location>
        <begin position="1433"/>
        <end position="1442"/>
    </location>
</feature>
<feature type="compositionally biased region" description="Polar residues" evidence="18">
    <location>
        <begin position="99"/>
        <end position="123"/>
    </location>
</feature>
<dbReference type="InterPro" id="IPR036020">
    <property type="entry name" value="WW_dom_sf"/>
</dbReference>
<dbReference type="VEuPathDB" id="VectorBase:MDOA011328"/>
<feature type="compositionally biased region" description="Basic and acidic residues" evidence="18">
    <location>
        <begin position="937"/>
        <end position="946"/>
    </location>
</feature>
<feature type="compositionally biased region" description="Basic and acidic residues" evidence="18">
    <location>
        <begin position="544"/>
        <end position="564"/>
    </location>
</feature>
<dbReference type="PROSITE" id="PS50280">
    <property type="entry name" value="SET"/>
    <property type="match status" value="1"/>
</dbReference>
<feature type="domain" description="WW" evidence="19">
    <location>
        <begin position="2719"/>
        <end position="2752"/>
    </location>
</feature>
<protein>
    <recommendedName>
        <fullName evidence="3">[histone H3]-lysine(36) N-trimethyltransferase</fullName>
        <ecNumber evidence="3">2.1.1.359</ecNumber>
    </recommendedName>
</protein>
<feature type="region of interest" description="Disordered" evidence="18">
    <location>
        <begin position="2198"/>
        <end position="2247"/>
    </location>
</feature>
<keyword evidence="16" id="KW-0539">Nucleus</keyword>
<dbReference type="SUPFAM" id="SSF82199">
    <property type="entry name" value="SET domain"/>
    <property type="match status" value="1"/>
</dbReference>
<dbReference type="InterPro" id="IPR044437">
    <property type="entry name" value="SETD2/Set2_SET"/>
</dbReference>
<reference evidence="25" key="2">
    <citation type="submission" date="2025-04" db="UniProtKB">
        <authorList>
            <consortium name="RefSeq"/>
        </authorList>
    </citation>
    <scope>IDENTIFICATION</scope>
    <source>
        <strain evidence="25">Aabys</strain>
    </source>
</reference>
<feature type="compositionally biased region" description="Basic and acidic residues" evidence="18">
    <location>
        <begin position="2319"/>
        <end position="2336"/>
    </location>
</feature>
<feature type="compositionally biased region" description="Basic residues" evidence="18">
    <location>
        <begin position="437"/>
        <end position="447"/>
    </location>
</feature>
<keyword evidence="24" id="KW-1185">Reference proteome</keyword>
<feature type="region of interest" description="Disordered" evidence="18">
    <location>
        <begin position="1"/>
        <end position="27"/>
    </location>
</feature>
<dbReference type="PROSITE" id="PS51215">
    <property type="entry name" value="AWS"/>
    <property type="match status" value="1"/>
</dbReference>
<dbReference type="InterPro" id="IPR042294">
    <property type="entry name" value="SETD2_animal"/>
</dbReference>
<reference evidence="23" key="1">
    <citation type="submission" date="2020-05" db="UniProtKB">
        <authorList>
            <consortium name="EnsemblMetazoa"/>
        </authorList>
    </citation>
    <scope>IDENTIFICATION</scope>
    <source>
        <strain evidence="23">Aabys</strain>
    </source>
</reference>
<feature type="compositionally biased region" description="Polar residues" evidence="18">
    <location>
        <begin position="2472"/>
        <end position="2502"/>
    </location>
</feature>
<feature type="compositionally biased region" description="Basic residues" evidence="18">
    <location>
        <begin position="1476"/>
        <end position="1485"/>
    </location>
</feature>
<feature type="region of interest" description="Disordered" evidence="18">
    <location>
        <begin position="2749"/>
        <end position="2784"/>
    </location>
</feature>
<feature type="compositionally biased region" description="Polar residues" evidence="18">
    <location>
        <begin position="1545"/>
        <end position="1572"/>
    </location>
</feature>
<evidence type="ECO:0000313" key="25">
    <source>
        <dbReference type="RefSeq" id="XP_011291556.1"/>
    </source>
</evidence>
<feature type="region of interest" description="Disordered" evidence="18">
    <location>
        <begin position="2469"/>
        <end position="2506"/>
    </location>
</feature>
<dbReference type="SMART" id="SM00508">
    <property type="entry name" value="PostSET"/>
    <property type="match status" value="1"/>
</dbReference>
<dbReference type="eggNOG" id="KOG4442">
    <property type="taxonomic scope" value="Eukaryota"/>
</dbReference>
<dbReference type="GO" id="GO:0140955">
    <property type="term" value="F:histone H3K36 trimethyltransferase activity"/>
    <property type="evidence" value="ECO:0007669"/>
    <property type="project" value="UniProtKB-EC"/>
</dbReference>
<feature type="region of interest" description="Disordered" evidence="18">
    <location>
        <begin position="1004"/>
        <end position="1264"/>
    </location>
</feature>
<evidence type="ECO:0000256" key="1">
    <source>
        <dbReference type="ARBA" id="ARBA00004123"/>
    </source>
</evidence>
<evidence type="ECO:0000256" key="5">
    <source>
        <dbReference type="ARBA" id="ARBA00022473"/>
    </source>
</evidence>
<feature type="compositionally biased region" description="Basic and acidic residues" evidence="18">
    <location>
        <begin position="453"/>
        <end position="482"/>
    </location>
</feature>
<feature type="compositionally biased region" description="Basic and acidic residues" evidence="18">
    <location>
        <begin position="1677"/>
        <end position="1720"/>
    </location>
</feature>
<evidence type="ECO:0000313" key="23">
    <source>
        <dbReference type="EnsemblMetazoa" id="MDOA011328-PB"/>
    </source>
</evidence>
<keyword evidence="13" id="KW-0156">Chromatin regulator</keyword>
<feature type="compositionally biased region" description="Basic and acidic residues" evidence="18">
    <location>
        <begin position="1106"/>
        <end position="1117"/>
    </location>
</feature>
<feature type="compositionally biased region" description="Polar residues" evidence="18">
    <location>
        <begin position="1060"/>
        <end position="1071"/>
    </location>
</feature>
<dbReference type="PANTHER" id="PTHR46711:SF1">
    <property type="entry name" value="HISTONE-LYSINE N-METHYLTRANSFERASE SETD2"/>
    <property type="match status" value="1"/>
</dbReference>
<evidence type="ECO:0000256" key="17">
    <source>
        <dbReference type="SAM" id="Coils"/>
    </source>
</evidence>
<feature type="compositionally biased region" description="Basic and acidic residues" evidence="18">
    <location>
        <begin position="254"/>
        <end position="285"/>
    </location>
</feature>
<dbReference type="GO" id="GO:0006355">
    <property type="term" value="P:regulation of DNA-templated transcription"/>
    <property type="evidence" value="ECO:0007669"/>
    <property type="project" value="InterPro"/>
</dbReference>
<feature type="compositionally biased region" description="Polar residues" evidence="18">
    <location>
        <begin position="1783"/>
        <end position="1797"/>
    </location>
</feature>
<dbReference type="GO" id="GO:0030154">
    <property type="term" value="P:cell differentiation"/>
    <property type="evidence" value="ECO:0007669"/>
    <property type="project" value="UniProtKB-KW"/>
</dbReference>
<feature type="compositionally biased region" description="Polar residues" evidence="18">
    <location>
        <begin position="565"/>
        <end position="588"/>
    </location>
</feature>
<feature type="region of interest" description="Disordered" evidence="18">
    <location>
        <begin position="154"/>
        <end position="174"/>
    </location>
</feature>
<feature type="compositionally biased region" description="Acidic residues" evidence="18">
    <location>
        <begin position="2203"/>
        <end position="2228"/>
    </location>
</feature>
<dbReference type="InterPro" id="IPR001214">
    <property type="entry name" value="SET_dom"/>
</dbReference>
<keyword evidence="5" id="KW-0217">Developmental protein</keyword>
<dbReference type="OrthoDB" id="308383at2759"/>
<feature type="region of interest" description="Disordered" evidence="18">
    <location>
        <begin position="2975"/>
        <end position="2997"/>
    </location>
</feature>
<dbReference type="EnsemblMetazoa" id="MDOA011328-RB">
    <property type="protein sequence ID" value="MDOA011328-PB"/>
    <property type="gene ID" value="MDOA011328"/>
</dbReference>
<feature type="compositionally biased region" description="Basic and acidic residues" evidence="18">
    <location>
        <begin position="1588"/>
        <end position="1598"/>
    </location>
</feature>
<accession>A0A1I8N421</accession>
<feature type="compositionally biased region" description="Polar residues" evidence="18">
    <location>
        <begin position="921"/>
        <end position="933"/>
    </location>
</feature>
<keyword evidence="11" id="KW-0221">Differentiation</keyword>
<feature type="region of interest" description="Disordered" evidence="18">
    <location>
        <begin position="1776"/>
        <end position="1809"/>
    </location>
</feature>
<feature type="compositionally biased region" description="Low complexity" evidence="18">
    <location>
        <begin position="1513"/>
        <end position="1525"/>
    </location>
</feature>
<keyword evidence="15" id="KW-0804">Transcription</keyword>